<dbReference type="Proteomes" id="UP000248423">
    <property type="component" value="Unassembled WGS sequence"/>
</dbReference>
<proteinExistence type="inferred from homology"/>
<dbReference type="CDD" id="cd08290">
    <property type="entry name" value="ETR"/>
    <property type="match status" value="1"/>
</dbReference>
<evidence type="ECO:0000256" key="6">
    <source>
        <dbReference type="ARBA" id="ARBA00022946"/>
    </source>
</evidence>
<dbReference type="SMART" id="SM00829">
    <property type="entry name" value="PKS_ER"/>
    <property type="match status" value="1"/>
</dbReference>
<keyword evidence="7" id="KW-0560">Oxidoreductase</keyword>
<keyword evidence="4" id="KW-0276">Fatty acid metabolism</keyword>
<dbReference type="SUPFAM" id="SSF50129">
    <property type="entry name" value="GroES-like"/>
    <property type="match status" value="1"/>
</dbReference>
<dbReference type="PANTHER" id="PTHR43981:SF2">
    <property type="entry name" value="ENOYL-[ACYL-CARRIER-PROTEIN] REDUCTASE, MITOCHONDRIAL"/>
    <property type="match status" value="1"/>
</dbReference>
<comment type="catalytic activity">
    <reaction evidence="12">
        <text>a 2,3-saturated acyl-[ACP] + NADP(+) = a (2E)-enoyl-[ACP] + NADPH + H(+)</text>
        <dbReference type="Rhea" id="RHEA:22564"/>
        <dbReference type="Rhea" id="RHEA-COMP:9925"/>
        <dbReference type="Rhea" id="RHEA-COMP:9926"/>
        <dbReference type="ChEBI" id="CHEBI:15378"/>
        <dbReference type="ChEBI" id="CHEBI:57783"/>
        <dbReference type="ChEBI" id="CHEBI:58349"/>
        <dbReference type="ChEBI" id="CHEBI:78784"/>
        <dbReference type="ChEBI" id="CHEBI:78785"/>
        <dbReference type="EC" id="1.3.1.104"/>
    </reaction>
</comment>
<evidence type="ECO:0000256" key="11">
    <source>
        <dbReference type="ARBA" id="ARBA00038963"/>
    </source>
</evidence>
<dbReference type="InterPro" id="IPR036291">
    <property type="entry name" value="NAD(P)-bd_dom_sf"/>
</dbReference>
<evidence type="ECO:0000256" key="1">
    <source>
        <dbReference type="ARBA" id="ARBA00004173"/>
    </source>
</evidence>
<organism evidence="14 15">
    <name type="scientific">Aspergillus sclerotiicarbonarius (strain CBS 121057 / IBT 28362)</name>
    <dbReference type="NCBI Taxonomy" id="1448318"/>
    <lineage>
        <taxon>Eukaryota</taxon>
        <taxon>Fungi</taxon>
        <taxon>Dikarya</taxon>
        <taxon>Ascomycota</taxon>
        <taxon>Pezizomycotina</taxon>
        <taxon>Eurotiomycetes</taxon>
        <taxon>Eurotiomycetidae</taxon>
        <taxon>Eurotiales</taxon>
        <taxon>Aspergillaceae</taxon>
        <taxon>Aspergillus</taxon>
        <taxon>Aspergillus subgen. Circumdati</taxon>
    </lineage>
</organism>
<evidence type="ECO:0000256" key="10">
    <source>
        <dbReference type="ARBA" id="ARBA00023160"/>
    </source>
</evidence>
<dbReference type="Pfam" id="PF08240">
    <property type="entry name" value="ADH_N"/>
    <property type="match status" value="1"/>
</dbReference>
<dbReference type="EC" id="1.3.1.104" evidence="11"/>
<evidence type="ECO:0000256" key="7">
    <source>
        <dbReference type="ARBA" id="ARBA00023002"/>
    </source>
</evidence>
<evidence type="ECO:0000313" key="15">
    <source>
        <dbReference type="Proteomes" id="UP000248423"/>
    </source>
</evidence>
<evidence type="ECO:0000256" key="4">
    <source>
        <dbReference type="ARBA" id="ARBA00022832"/>
    </source>
</evidence>
<feature type="domain" description="Enoyl reductase (ER)" evidence="13">
    <location>
        <begin position="13"/>
        <end position="348"/>
    </location>
</feature>
<keyword evidence="5" id="KW-0521">NADP</keyword>
<accession>A0A319E542</accession>
<dbReference type="VEuPathDB" id="FungiDB:BO78DRAFT_408404"/>
<dbReference type="InterPro" id="IPR013149">
    <property type="entry name" value="ADH-like_C"/>
</dbReference>
<evidence type="ECO:0000256" key="9">
    <source>
        <dbReference type="ARBA" id="ARBA00023128"/>
    </source>
</evidence>
<reference evidence="14 15" key="1">
    <citation type="submission" date="2018-02" db="EMBL/GenBank/DDBJ databases">
        <title>The genomes of Aspergillus section Nigri reveals drivers in fungal speciation.</title>
        <authorList>
            <consortium name="DOE Joint Genome Institute"/>
            <person name="Vesth T.C."/>
            <person name="Nybo J."/>
            <person name="Theobald S."/>
            <person name="Brandl J."/>
            <person name="Frisvad J.C."/>
            <person name="Nielsen K.F."/>
            <person name="Lyhne E.K."/>
            <person name="Kogle M.E."/>
            <person name="Kuo A."/>
            <person name="Riley R."/>
            <person name="Clum A."/>
            <person name="Nolan M."/>
            <person name="Lipzen A."/>
            <person name="Salamov A."/>
            <person name="Henrissat B."/>
            <person name="Wiebenga A."/>
            <person name="De vries R.P."/>
            <person name="Grigoriev I.V."/>
            <person name="Mortensen U.H."/>
            <person name="Andersen M.R."/>
            <person name="Baker S.E."/>
        </authorList>
    </citation>
    <scope>NUCLEOTIDE SEQUENCE [LARGE SCALE GENOMIC DNA]</scope>
    <source>
        <strain evidence="14 15">CBS 121057</strain>
    </source>
</reference>
<dbReference type="EMBL" id="KZ826360">
    <property type="protein sequence ID" value="PYI05172.1"/>
    <property type="molecule type" value="Genomic_DNA"/>
</dbReference>
<keyword evidence="3" id="KW-0444">Lipid biosynthesis</keyword>
<dbReference type="InterPro" id="IPR020843">
    <property type="entry name" value="ER"/>
</dbReference>
<evidence type="ECO:0000256" key="3">
    <source>
        <dbReference type="ARBA" id="ARBA00022516"/>
    </source>
</evidence>
<dbReference type="GO" id="GO:0006633">
    <property type="term" value="P:fatty acid biosynthetic process"/>
    <property type="evidence" value="ECO:0007669"/>
    <property type="project" value="UniProtKB-KW"/>
</dbReference>
<dbReference type="InterPro" id="IPR051034">
    <property type="entry name" value="Mito_Enoyl-ACP_Reductase"/>
</dbReference>
<keyword evidence="9" id="KW-0496">Mitochondrion</keyword>
<dbReference type="InterPro" id="IPR013154">
    <property type="entry name" value="ADH-like_N"/>
</dbReference>
<dbReference type="Gene3D" id="3.40.50.720">
    <property type="entry name" value="NAD(P)-binding Rossmann-like Domain"/>
    <property type="match status" value="1"/>
</dbReference>
<dbReference type="OrthoDB" id="7482721at2759"/>
<evidence type="ECO:0000256" key="5">
    <source>
        <dbReference type="ARBA" id="ARBA00022857"/>
    </source>
</evidence>
<dbReference type="Gene3D" id="3.90.180.10">
    <property type="entry name" value="Medium-chain alcohol dehydrogenases, catalytic domain"/>
    <property type="match status" value="1"/>
</dbReference>
<evidence type="ECO:0000256" key="8">
    <source>
        <dbReference type="ARBA" id="ARBA00023098"/>
    </source>
</evidence>
<evidence type="ECO:0000256" key="2">
    <source>
        <dbReference type="ARBA" id="ARBA00010371"/>
    </source>
</evidence>
<dbReference type="InterPro" id="IPR011032">
    <property type="entry name" value="GroES-like_sf"/>
</dbReference>
<keyword evidence="6" id="KW-0809">Transit peptide</keyword>
<evidence type="ECO:0000256" key="12">
    <source>
        <dbReference type="ARBA" id="ARBA00048843"/>
    </source>
</evidence>
<keyword evidence="10" id="KW-0275">Fatty acid biosynthesis</keyword>
<dbReference type="GO" id="GO:0141148">
    <property type="term" value="F:enoyl-[acyl-carrier-protein] reductase (NADPH) activity"/>
    <property type="evidence" value="ECO:0007669"/>
    <property type="project" value="UniProtKB-EC"/>
</dbReference>
<dbReference type="GO" id="GO:0005739">
    <property type="term" value="C:mitochondrion"/>
    <property type="evidence" value="ECO:0007669"/>
    <property type="project" value="UniProtKB-SubCell"/>
</dbReference>
<dbReference type="PANTHER" id="PTHR43981">
    <property type="entry name" value="ENOYL-[ACYL-CARRIER-PROTEIN] REDUCTASE, MITOCHONDRIAL"/>
    <property type="match status" value="1"/>
</dbReference>
<name>A0A319E542_ASPSB</name>
<sequence>MAEALVISTESGQPLDSLHVVTVPLPAVGPRQVLVRFQAVPINPLDFAVIAGKYPVKLQSGFTSEAGAQLAIPGSDGAARVLETGSDVSHLAVDDLVVLRTHCRGTWRTHGVFEEDDLIRVPSTIGPCLASLLRMAVAPAFFQLRDYYPLEPGDWIIQNAATGTISHFVCQLARLLGVQVISVIRNRSTTEELDRTKRLLRSHGASVVLTQDEVMDPRVLEGKRIVLAIDSVADDALVRAMAAAMTPGGTVLTAGFLGSAPRPEINLRQLLWQKNLTLQPFRLSDCLSKRSRAQQSALFEWFADLVSRGTLRAPALEFVHWQAGGEQQLQDAIRTQAQDSVGQRKAVILLDE</sequence>
<dbReference type="SUPFAM" id="SSF51735">
    <property type="entry name" value="NAD(P)-binding Rossmann-fold domains"/>
    <property type="match status" value="1"/>
</dbReference>
<comment type="similarity">
    <text evidence="2">Belongs to the zinc-containing alcohol dehydrogenase family. Quinone oxidoreductase subfamily.</text>
</comment>
<evidence type="ECO:0000313" key="14">
    <source>
        <dbReference type="EMBL" id="PYI05172.1"/>
    </source>
</evidence>
<dbReference type="STRING" id="1448318.A0A319E542"/>
<protein>
    <recommendedName>
        <fullName evidence="11">enoyl-[acyl-carrier-protein] reductase</fullName>
        <ecNumber evidence="11">1.3.1.104</ecNumber>
    </recommendedName>
</protein>
<dbReference type="AlphaFoldDB" id="A0A319E542"/>
<keyword evidence="15" id="KW-1185">Reference proteome</keyword>
<evidence type="ECO:0000259" key="13">
    <source>
        <dbReference type="SMART" id="SM00829"/>
    </source>
</evidence>
<comment type="subcellular location">
    <subcellularLocation>
        <location evidence="1">Mitochondrion</location>
    </subcellularLocation>
</comment>
<dbReference type="Pfam" id="PF00107">
    <property type="entry name" value="ADH_zinc_N"/>
    <property type="match status" value="1"/>
</dbReference>
<keyword evidence="8" id="KW-0443">Lipid metabolism</keyword>
<gene>
    <name evidence="14" type="ORF">BO78DRAFT_408404</name>
</gene>